<dbReference type="InterPro" id="IPR001845">
    <property type="entry name" value="HTH_ArsR_DNA-bd_dom"/>
</dbReference>
<dbReference type="SMART" id="SM00418">
    <property type="entry name" value="HTH_ARSR"/>
    <property type="match status" value="1"/>
</dbReference>
<dbReference type="RefSeq" id="WP_089699264.1">
    <property type="nucleotide sequence ID" value="NZ_FNHL01000005.1"/>
</dbReference>
<feature type="domain" description="HTH arsR-type" evidence="5">
    <location>
        <begin position="30"/>
        <end position="114"/>
    </location>
</feature>
<evidence type="ECO:0000256" key="2">
    <source>
        <dbReference type="ARBA" id="ARBA00023125"/>
    </source>
</evidence>
<evidence type="ECO:0000259" key="5">
    <source>
        <dbReference type="SMART" id="SM00418"/>
    </source>
</evidence>
<dbReference type="AlphaFoldDB" id="A0A1G9YIV7"/>
<sequence>MSLLPSTDDVTAEQEGDIRVLGVDEDETANVFEALSSETARRILTAIYDDPAPPSELATRLDLSLQNVSYHLDNLEEAGVVRVADTRYSEKGKEMNVYAPADDPVVVFVGTTERKTGLLDLLKRLVGATGLLFLVSAFLFVFQAFGQPGGAGDTPTILELLSFPGLEFLLGGLFVLGLVVLWWARNR</sequence>
<reference evidence="7" key="1">
    <citation type="submission" date="2016-10" db="EMBL/GenBank/DDBJ databases">
        <authorList>
            <person name="Varghese N."/>
            <person name="Submissions S."/>
        </authorList>
    </citation>
    <scope>NUCLEOTIDE SEQUENCE [LARGE SCALE GENOMIC DNA]</scope>
    <source>
        <strain evidence="7">CGMCC 1.10119</strain>
    </source>
</reference>
<keyword evidence="4" id="KW-1133">Transmembrane helix</keyword>
<feature type="transmembrane region" description="Helical" evidence="4">
    <location>
        <begin position="125"/>
        <end position="145"/>
    </location>
</feature>
<dbReference type="Pfam" id="PF12840">
    <property type="entry name" value="HTH_20"/>
    <property type="match status" value="1"/>
</dbReference>
<evidence type="ECO:0000256" key="3">
    <source>
        <dbReference type="ARBA" id="ARBA00023163"/>
    </source>
</evidence>
<dbReference type="GeneID" id="73486703"/>
<dbReference type="Proteomes" id="UP000199451">
    <property type="component" value="Unassembled WGS sequence"/>
</dbReference>
<dbReference type="Gene3D" id="1.10.10.10">
    <property type="entry name" value="Winged helix-like DNA-binding domain superfamily/Winged helix DNA-binding domain"/>
    <property type="match status" value="1"/>
</dbReference>
<proteinExistence type="predicted"/>
<keyword evidence="2" id="KW-0238">DNA-binding</keyword>
<feature type="transmembrane region" description="Helical" evidence="4">
    <location>
        <begin position="165"/>
        <end position="184"/>
    </location>
</feature>
<dbReference type="OrthoDB" id="11368at2157"/>
<protein>
    <submittedName>
        <fullName evidence="6">Helix-turn-helix domain-containing protein</fullName>
    </submittedName>
</protein>
<evidence type="ECO:0000256" key="1">
    <source>
        <dbReference type="ARBA" id="ARBA00023015"/>
    </source>
</evidence>
<dbReference type="InterPro" id="IPR036388">
    <property type="entry name" value="WH-like_DNA-bd_sf"/>
</dbReference>
<keyword evidence="3" id="KW-0804">Transcription</keyword>
<evidence type="ECO:0000313" key="6">
    <source>
        <dbReference type="EMBL" id="SDN09017.1"/>
    </source>
</evidence>
<dbReference type="InterPro" id="IPR051011">
    <property type="entry name" value="Metal_resp_trans_reg"/>
</dbReference>
<organism evidence="6 7">
    <name type="scientific">Halogranum gelatinilyticum</name>
    <dbReference type="NCBI Taxonomy" id="660521"/>
    <lineage>
        <taxon>Archaea</taxon>
        <taxon>Methanobacteriati</taxon>
        <taxon>Methanobacteriota</taxon>
        <taxon>Stenosarchaea group</taxon>
        <taxon>Halobacteria</taxon>
        <taxon>Halobacteriales</taxon>
        <taxon>Haloferacaceae</taxon>
    </lineage>
</organism>
<keyword evidence="7" id="KW-1185">Reference proteome</keyword>
<dbReference type="GO" id="GO:0003677">
    <property type="term" value="F:DNA binding"/>
    <property type="evidence" value="ECO:0007669"/>
    <property type="project" value="UniProtKB-KW"/>
</dbReference>
<dbReference type="InterPro" id="IPR011991">
    <property type="entry name" value="ArsR-like_HTH"/>
</dbReference>
<evidence type="ECO:0000313" key="7">
    <source>
        <dbReference type="Proteomes" id="UP000199451"/>
    </source>
</evidence>
<keyword evidence="1" id="KW-0805">Transcription regulation</keyword>
<dbReference type="EMBL" id="FNHL01000005">
    <property type="protein sequence ID" value="SDN09017.1"/>
    <property type="molecule type" value="Genomic_DNA"/>
</dbReference>
<name>A0A1G9YIV7_9EURY</name>
<accession>A0A1G9YIV7</accession>
<dbReference type="GO" id="GO:0003700">
    <property type="term" value="F:DNA-binding transcription factor activity"/>
    <property type="evidence" value="ECO:0007669"/>
    <property type="project" value="InterPro"/>
</dbReference>
<dbReference type="InterPro" id="IPR036390">
    <property type="entry name" value="WH_DNA-bd_sf"/>
</dbReference>
<dbReference type="CDD" id="cd00090">
    <property type="entry name" value="HTH_ARSR"/>
    <property type="match status" value="1"/>
</dbReference>
<keyword evidence="4" id="KW-0812">Transmembrane</keyword>
<keyword evidence="4" id="KW-0472">Membrane</keyword>
<gene>
    <name evidence="6" type="ORF">SAMN04487949_3324</name>
</gene>
<dbReference type="PANTHER" id="PTHR43132">
    <property type="entry name" value="ARSENICAL RESISTANCE OPERON REPRESSOR ARSR-RELATED"/>
    <property type="match status" value="1"/>
</dbReference>
<dbReference type="STRING" id="660521.SAMN04487949_3324"/>
<dbReference type="SUPFAM" id="SSF46785">
    <property type="entry name" value="Winged helix' DNA-binding domain"/>
    <property type="match status" value="1"/>
</dbReference>
<dbReference type="PANTHER" id="PTHR43132:SF2">
    <property type="entry name" value="ARSENICAL RESISTANCE OPERON REPRESSOR ARSR-RELATED"/>
    <property type="match status" value="1"/>
</dbReference>
<evidence type="ECO:0000256" key="4">
    <source>
        <dbReference type="SAM" id="Phobius"/>
    </source>
</evidence>